<feature type="DNA-binding region" description="H-T-H motif" evidence="2">
    <location>
        <begin position="43"/>
        <end position="62"/>
    </location>
</feature>
<organism evidence="4 5">
    <name type="scientific">Savagea faecisuis</name>
    <dbReference type="NCBI Taxonomy" id="1274803"/>
    <lineage>
        <taxon>Bacteria</taxon>
        <taxon>Bacillati</taxon>
        <taxon>Bacillota</taxon>
        <taxon>Bacilli</taxon>
        <taxon>Bacillales</taxon>
        <taxon>Caryophanaceae</taxon>
        <taxon>Savagea</taxon>
    </lineage>
</organism>
<evidence type="ECO:0000313" key="4">
    <source>
        <dbReference type="EMBL" id="MFD0944224.1"/>
    </source>
</evidence>
<evidence type="ECO:0000313" key="5">
    <source>
        <dbReference type="Proteomes" id="UP001596976"/>
    </source>
</evidence>
<evidence type="ECO:0000259" key="3">
    <source>
        <dbReference type="PROSITE" id="PS50977"/>
    </source>
</evidence>
<feature type="domain" description="HTH tetR-type" evidence="3">
    <location>
        <begin position="20"/>
        <end position="80"/>
    </location>
</feature>
<dbReference type="SUPFAM" id="SSF48498">
    <property type="entry name" value="Tetracyclin repressor-like, C-terminal domain"/>
    <property type="match status" value="1"/>
</dbReference>
<dbReference type="PROSITE" id="PS01081">
    <property type="entry name" value="HTH_TETR_1"/>
    <property type="match status" value="1"/>
</dbReference>
<evidence type="ECO:0000256" key="1">
    <source>
        <dbReference type="ARBA" id="ARBA00023125"/>
    </source>
</evidence>
<dbReference type="SUPFAM" id="SSF46689">
    <property type="entry name" value="Homeodomain-like"/>
    <property type="match status" value="1"/>
</dbReference>
<dbReference type="PANTHER" id="PTHR43479">
    <property type="entry name" value="ACREF/ENVCD OPERON REPRESSOR-RELATED"/>
    <property type="match status" value="1"/>
</dbReference>
<keyword evidence="1 2" id="KW-0238">DNA-binding</keyword>
<dbReference type="PRINTS" id="PR00455">
    <property type="entry name" value="HTHTETR"/>
</dbReference>
<dbReference type="Gene3D" id="1.10.10.60">
    <property type="entry name" value="Homeodomain-like"/>
    <property type="match status" value="1"/>
</dbReference>
<dbReference type="InterPro" id="IPR041490">
    <property type="entry name" value="KstR2_TetR_C"/>
</dbReference>
<dbReference type="RefSeq" id="WP_381013281.1">
    <property type="nucleotide sequence ID" value="NZ_JBHTJF010000035.1"/>
</dbReference>
<evidence type="ECO:0000256" key="2">
    <source>
        <dbReference type="PROSITE-ProRule" id="PRU00335"/>
    </source>
</evidence>
<reference evidence="5" key="1">
    <citation type="journal article" date="2019" name="Int. J. Syst. Evol. Microbiol.">
        <title>The Global Catalogue of Microorganisms (GCM) 10K type strain sequencing project: providing services to taxonomists for standard genome sequencing and annotation.</title>
        <authorList>
            <consortium name="The Broad Institute Genomics Platform"/>
            <consortium name="The Broad Institute Genome Sequencing Center for Infectious Disease"/>
            <person name="Wu L."/>
            <person name="Ma J."/>
        </authorList>
    </citation>
    <scope>NUCLEOTIDE SEQUENCE [LARGE SCALE GENOMIC DNA]</scope>
    <source>
        <strain evidence="5">CCUG 63563</strain>
    </source>
</reference>
<dbReference type="InterPro" id="IPR023772">
    <property type="entry name" value="DNA-bd_HTH_TetR-type_CS"/>
</dbReference>
<dbReference type="Pfam" id="PF00440">
    <property type="entry name" value="TetR_N"/>
    <property type="match status" value="1"/>
</dbReference>
<comment type="caution">
    <text evidence="4">The sequence shown here is derived from an EMBL/GenBank/DDBJ whole genome shotgun (WGS) entry which is preliminary data.</text>
</comment>
<dbReference type="PANTHER" id="PTHR43479:SF11">
    <property type="entry name" value="ACREF_ENVCD OPERON REPRESSOR-RELATED"/>
    <property type="match status" value="1"/>
</dbReference>
<sequence>MRYNRTYGKFVEEYEKESVVQMKNKIIATSIELFEKQGFTETSIQHIVDALDVTKGTFYYYFQSKEQLLMDIHTQYIDDLLYRQQQLIAEHRTAKERLTAMLHLLIEDIEIQGARARVFLREMRHLIDTNSVEVKEKRDEFRLVIEEVIRQGIETGELLDSLDPAITAFAFLSLTNYSYNWFNPHGALTAAQLSDAYKDIFFKGIAKEG</sequence>
<dbReference type="EMBL" id="JBHTJF010000035">
    <property type="protein sequence ID" value="MFD0944224.1"/>
    <property type="molecule type" value="Genomic_DNA"/>
</dbReference>
<dbReference type="InterPro" id="IPR036271">
    <property type="entry name" value="Tet_transcr_reg_TetR-rel_C_sf"/>
</dbReference>
<dbReference type="Proteomes" id="UP001596976">
    <property type="component" value="Unassembled WGS sequence"/>
</dbReference>
<gene>
    <name evidence="4" type="ORF">ACFQ0V_10775</name>
</gene>
<dbReference type="InterPro" id="IPR050624">
    <property type="entry name" value="HTH-type_Tx_Regulator"/>
</dbReference>
<dbReference type="InterPro" id="IPR009057">
    <property type="entry name" value="Homeodomain-like_sf"/>
</dbReference>
<dbReference type="PROSITE" id="PS50977">
    <property type="entry name" value="HTH_TETR_2"/>
    <property type="match status" value="1"/>
</dbReference>
<proteinExistence type="predicted"/>
<accession>A0ABW3GYL4</accession>
<protein>
    <submittedName>
        <fullName evidence="4">TetR/AcrR family transcriptional regulator</fullName>
    </submittedName>
</protein>
<dbReference type="Gene3D" id="1.10.357.10">
    <property type="entry name" value="Tetracycline Repressor, domain 2"/>
    <property type="match status" value="1"/>
</dbReference>
<name>A0ABW3GYL4_9BACL</name>
<dbReference type="InterPro" id="IPR001647">
    <property type="entry name" value="HTH_TetR"/>
</dbReference>
<keyword evidence="5" id="KW-1185">Reference proteome</keyword>
<dbReference type="Pfam" id="PF17932">
    <property type="entry name" value="TetR_C_24"/>
    <property type="match status" value="1"/>
</dbReference>